<dbReference type="PROSITE" id="PS50109">
    <property type="entry name" value="HIS_KIN"/>
    <property type="match status" value="1"/>
</dbReference>
<dbReference type="RefSeq" id="WP_287454876.1">
    <property type="nucleotide sequence ID" value="NZ_CP130144.1"/>
</dbReference>
<evidence type="ECO:0000256" key="12">
    <source>
        <dbReference type="ARBA" id="ARBA00023012"/>
    </source>
</evidence>
<evidence type="ECO:0000256" key="8">
    <source>
        <dbReference type="ARBA" id="ARBA00022741"/>
    </source>
</evidence>
<dbReference type="SMART" id="SM00387">
    <property type="entry name" value="HATPase_c"/>
    <property type="match status" value="1"/>
</dbReference>
<keyword evidence="10 21" id="KW-0067">ATP-binding</keyword>
<dbReference type="SMART" id="SM00304">
    <property type="entry name" value="HAMP"/>
    <property type="match status" value="1"/>
</dbReference>
<keyword evidence="11 17" id="KW-1133">Transmembrane helix</keyword>
<evidence type="ECO:0000313" key="21">
    <source>
        <dbReference type="EMBL" id="WNZ45437.1"/>
    </source>
</evidence>
<dbReference type="Gene3D" id="6.10.340.10">
    <property type="match status" value="1"/>
</dbReference>
<evidence type="ECO:0000256" key="16">
    <source>
        <dbReference type="SAM" id="Coils"/>
    </source>
</evidence>
<dbReference type="FunFam" id="3.30.565.10:FF:000010">
    <property type="entry name" value="Sensor histidine kinase RcsC"/>
    <property type="match status" value="1"/>
</dbReference>
<dbReference type="CDD" id="cd17546">
    <property type="entry name" value="REC_hyHK_CKI1_RcsC-like"/>
    <property type="match status" value="1"/>
</dbReference>
<dbReference type="CDD" id="cd06225">
    <property type="entry name" value="HAMP"/>
    <property type="match status" value="1"/>
</dbReference>
<dbReference type="InterPro" id="IPR005467">
    <property type="entry name" value="His_kinase_dom"/>
</dbReference>
<dbReference type="SUPFAM" id="SSF55874">
    <property type="entry name" value="ATPase domain of HSP90 chaperone/DNA topoisomerase II/histidine kinase"/>
    <property type="match status" value="1"/>
</dbReference>
<evidence type="ECO:0000256" key="5">
    <source>
        <dbReference type="ARBA" id="ARBA00022553"/>
    </source>
</evidence>
<dbReference type="InterPro" id="IPR001789">
    <property type="entry name" value="Sig_transdc_resp-reg_receiver"/>
</dbReference>
<dbReference type="InterPro" id="IPR011006">
    <property type="entry name" value="CheY-like_superfamily"/>
</dbReference>
<feature type="transmembrane region" description="Helical" evidence="17">
    <location>
        <begin position="182"/>
        <end position="203"/>
    </location>
</feature>
<dbReference type="GO" id="GO:0000155">
    <property type="term" value="F:phosphorelay sensor kinase activity"/>
    <property type="evidence" value="ECO:0007669"/>
    <property type="project" value="InterPro"/>
</dbReference>
<keyword evidence="6" id="KW-0808">Transferase</keyword>
<dbReference type="InterPro" id="IPR003594">
    <property type="entry name" value="HATPase_dom"/>
</dbReference>
<dbReference type="InterPro" id="IPR004358">
    <property type="entry name" value="Sig_transdc_His_kin-like_C"/>
</dbReference>
<dbReference type="PROSITE" id="PS50885">
    <property type="entry name" value="HAMP"/>
    <property type="match status" value="1"/>
</dbReference>
<evidence type="ECO:0000256" key="17">
    <source>
        <dbReference type="SAM" id="Phobius"/>
    </source>
</evidence>
<dbReference type="CDD" id="cd16922">
    <property type="entry name" value="HATPase_EvgS-ArcB-TorS-like"/>
    <property type="match status" value="1"/>
</dbReference>
<reference evidence="21" key="2">
    <citation type="submission" date="2023-07" db="EMBL/GenBank/DDBJ databases">
        <authorList>
            <person name="Bai X.-H."/>
            <person name="Wang H.-H."/>
            <person name="Wang J."/>
            <person name="Ma M.-Y."/>
            <person name="Hu H.-H."/>
            <person name="Song Z.-L."/>
            <person name="Ma H.-G."/>
            <person name="Fan Y."/>
            <person name="Du C.-Y."/>
            <person name="Xu J.-C."/>
        </authorList>
    </citation>
    <scope>NUCLEOTIDE SEQUENCE</scope>
    <source>
        <strain evidence="21">CZ1</strain>
    </source>
</reference>
<keyword evidence="7 17" id="KW-0812">Transmembrane</keyword>
<dbReference type="PROSITE" id="PS50110">
    <property type="entry name" value="RESPONSE_REGULATORY"/>
    <property type="match status" value="1"/>
</dbReference>
<dbReference type="SUPFAM" id="SSF47384">
    <property type="entry name" value="Homodimeric domain of signal transducing histidine kinase"/>
    <property type="match status" value="1"/>
</dbReference>
<protein>
    <recommendedName>
        <fullName evidence="14">Circadian input-output histidine kinase CikA</fullName>
        <ecNumber evidence="4">2.7.13.3</ecNumber>
    </recommendedName>
</protein>
<evidence type="ECO:0000256" key="1">
    <source>
        <dbReference type="ARBA" id="ARBA00000085"/>
    </source>
</evidence>
<dbReference type="EC" id="2.7.13.3" evidence="4"/>
<name>A0AA96WTS8_LEPBY</name>
<evidence type="ECO:0000259" key="18">
    <source>
        <dbReference type="PROSITE" id="PS50109"/>
    </source>
</evidence>
<organism evidence="21">
    <name type="scientific">Leptolyngbya boryana CZ1</name>
    <dbReference type="NCBI Taxonomy" id="3060204"/>
    <lineage>
        <taxon>Bacteria</taxon>
        <taxon>Bacillati</taxon>
        <taxon>Cyanobacteriota</taxon>
        <taxon>Cyanophyceae</taxon>
        <taxon>Leptolyngbyales</taxon>
        <taxon>Leptolyngbyaceae</taxon>
        <taxon>Leptolyngbya group</taxon>
        <taxon>Leptolyngbya</taxon>
    </lineage>
</organism>
<feature type="domain" description="HAMP" evidence="20">
    <location>
        <begin position="204"/>
        <end position="256"/>
    </location>
</feature>
<dbReference type="PANTHER" id="PTHR43047:SF64">
    <property type="entry name" value="HISTIDINE KINASE CONTAINING CHEY-HOMOLOGOUS RECEIVER DOMAIN AND PAS DOMAIN-RELATED"/>
    <property type="match status" value="1"/>
</dbReference>
<dbReference type="Pfam" id="PF00072">
    <property type="entry name" value="Response_reg"/>
    <property type="match status" value="1"/>
</dbReference>
<evidence type="ECO:0000256" key="2">
    <source>
        <dbReference type="ARBA" id="ARBA00004370"/>
    </source>
</evidence>
<dbReference type="Pfam" id="PF00672">
    <property type="entry name" value="HAMP"/>
    <property type="match status" value="1"/>
</dbReference>
<dbReference type="FunFam" id="1.10.287.130:FF:000004">
    <property type="entry name" value="Ethylene receptor 1"/>
    <property type="match status" value="1"/>
</dbReference>
<evidence type="ECO:0000256" key="9">
    <source>
        <dbReference type="ARBA" id="ARBA00022777"/>
    </source>
</evidence>
<feature type="coiled-coil region" evidence="16">
    <location>
        <begin position="234"/>
        <end position="285"/>
    </location>
</feature>
<dbReference type="SMART" id="SM00448">
    <property type="entry name" value="REC"/>
    <property type="match status" value="1"/>
</dbReference>
<keyword evidence="9" id="KW-0418">Kinase</keyword>
<keyword evidence="13 17" id="KW-0472">Membrane</keyword>
<keyword evidence="16" id="KW-0175">Coiled coil</keyword>
<keyword evidence="5 15" id="KW-0597">Phosphoprotein</keyword>
<feature type="coiled-coil region" evidence="16">
    <location>
        <begin position="152"/>
        <end position="179"/>
    </location>
</feature>
<dbReference type="Gene3D" id="3.40.50.2300">
    <property type="match status" value="1"/>
</dbReference>
<dbReference type="Gene3D" id="3.30.565.10">
    <property type="entry name" value="Histidine kinase-like ATPase, C-terminal domain"/>
    <property type="match status" value="1"/>
</dbReference>
<comment type="similarity">
    <text evidence="3">In the N-terminal section; belongs to the phytochrome family.</text>
</comment>
<dbReference type="SMART" id="SM00388">
    <property type="entry name" value="HisKA"/>
    <property type="match status" value="1"/>
</dbReference>
<gene>
    <name evidence="21" type="ORF">Q2T42_26970</name>
</gene>
<keyword evidence="12" id="KW-0902">Two-component regulatory system</keyword>
<dbReference type="InterPro" id="IPR003661">
    <property type="entry name" value="HisK_dim/P_dom"/>
</dbReference>
<dbReference type="SUPFAM" id="SSF158472">
    <property type="entry name" value="HAMP domain-like"/>
    <property type="match status" value="1"/>
</dbReference>
<evidence type="ECO:0000256" key="14">
    <source>
        <dbReference type="ARBA" id="ARBA00074306"/>
    </source>
</evidence>
<feature type="domain" description="Response regulatory" evidence="19">
    <location>
        <begin position="538"/>
        <end position="654"/>
    </location>
</feature>
<dbReference type="PANTHER" id="PTHR43047">
    <property type="entry name" value="TWO-COMPONENT HISTIDINE PROTEIN KINASE"/>
    <property type="match status" value="1"/>
</dbReference>
<dbReference type="InterPro" id="IPR003660">
    <property type="entry name" value="HAMP_dom"/>
</dbReference>
<dbReference type="CDD" id="cd00082">
    <property type="entry name" value="HisKA"/>
    <property type="match status" value="1"/>
</dbReference>
<evidence type="ECO:0000259" key="20">
    <source>
        <dbReference type="PROSITE" id="PS50885"/>
    </source>
</evidence>
<dbReference type="AlphaFoldDB" id="A0AA96WTS8"/>
<reference evidence="21" key="1">
    <citation type="journal article" date="2023" name="Plants (Basel)">
        <title>Genomic Analysis of Leptolyngbya boryana CZ1 Reveals Efficient Carbon Fixation Modules.</title>
        <authorList>
            <person name="Bai X."/>
            <person name="Wang H."/>
            <person name="Cheng W."/>
            <person name="Wang J."/>
            <person name="Ma M."/>
            <person name="Hu H."/>
            <person name="Song Z."/>
            <person name="Ma H."/>
            <person name="Fan Y."/>
            <person name="Du C."/>
            <person name="Xu J."/>
        </authorList>
    </citation>
    <scope>NUCLEOTIDE SEQUENCE</scope>
    <source>
        <strain evidence="21">CZ1</strain>
    </source>
</reference>
<evidence type="ECO:0000256" key="10">
    <source>
        <dbReference type="ARBA" id="ARBA00022840"/>
    </source>
</evidence>
<feature type="modified residue" description="4-aspartylphosphate" evidence="15">
    <location>
        <position position="587"/>
    </location>
</feature>
<dbReference type="PRINTS" id="PR00344">
    <property type="entry name" value="BCTRLSENSOR"/>
</dbReference>
<evidence type="ECO:0000259" key="19">
    <source>
        <dbReference type="PROSITE" id="PS50110"/>
    </source>
</evidence>
<sequence>MKISTKFVGISAALIGAIALISGGSTLWRNYMESATLEQYTQAKRRIRLTTLVQNQLAGEILMIKDHVLFRNLDLDKESEEDVDLDVLLEELKSLSPTPEVQAIYQRSEIFEELEENLIESIRQESAQASQATITDLQHDFRAINGFGRDINFFLERLEQQAEQQAEQAQQELEQVRRISTLFSYVTILLLILMVFGIFWRILRPMIRSLKHLQQGAAEIGAGNLAHQLTIRSNDEIEQVAQAFNQMVDNLSQAQATLQQNLTDLQEAKESAEAANRIKSEFLANMNHELRTPLNGILGYAQILQRDPATTEKQHKGLGVIHQCGSHLLTLINDILDLSKLEAQKMDLYPQDFHFANFLSTTVDICRIKAEQKGVIFDYQPDENLPVALHADDKRLRQVLLNLLSNAVKFTDFGKVSFTVSVLPVTSQPPNYQSTAKIHRIRFQITDSGLGIAPEKLKSIFLPFEQAGKRDRNHEGTGLGLAISQQIVEMMGSTIQVRSTLGKGSSFWFEVHIPAANDWLAESPTQRNVIGYQGERRKILVVEDRAENRTIIAEMLTPLGFNVIEAENGQIGLNLALKIRPDLIITDMIMAEMTGIEMTRRLRQLPDFADTPIIASPASLSEVDVQAASEAGCNGFFPKPIEFTGLLGELERYLSVQWIYETPEEKEATSVTVVDPPSWVVPPASELQRLYQAAQDGFMADIQKEAARLKQLDPQYTLFANKLLDLSQAFDDEAILNLLDPYL</sequence>
<evidence type="ECO:0000256" key="11">
    <source>
        <dbReference type="ARBA" id="ARBA00022989"/>
    </source>
</evidence>
<evidence type="ECO:0000256" key="13">
    <source>
        <dbReference type="ARBA" id="ARBA00023136"/>
    </source>
</evidence>
<dbReference type="EMBL" id="CP130144">
    <property type="protein sequence ID" value="WNZ45437.1"/>
    <property type="molecule type" value="Genomic_DNA"/>
</dbReference>
<evidence type="ECO:0000256" key="4">
    <source>
        <dbReference type="ARBA" id="ARBA00012438"/>
    </source>
</evidence>
<feature type="domain" description="Histidine kinase" evidence="18">
    <location>
        <begin position="285"/>
        <end position="515"/>
    </location>
</feature>
<evidence type="ECO:0000256" key="7">
    <source>
        <dbReference type="ARBA" id="ARBA00022692"/>
    </source>
</evidence>
<keyword evidence="8" id="KW-0547">Nucleotide-binding</keyword>
<dbReference type="InterPro" id="IPR036890">
    <property type="entry name" value="HATPase_C_sf"/>
</dbReference>
<dbReference type="Pfam" id="PF00512">
    <property type="entry name" value="HisKA"/>
    <property type="match status" value="1"/>
</dbReference>
<dbReference type="GO" id="GO:0016020">
    <property type="term" value="C:membrane"/>
    <property type="evidence" value="ECO:0007669"/>
    <property type="project" value="UniProtKB-SubCell"/>
</dbReference>
<evidence type="ECO:0000256" key="15">
    <source>
        <dbReference type="PROSITE-ProRule" id="PRU00169"/>
    </source>
</evidence>
<comment type="catalytic activity">
    <reaction evidence="1">
        <text>ATP + protein L-histidine = ADP + protein N-phospho-L-histidine.</text>
        <dbReference type="EC" id="2.7.13.3"/>
    </reaction>
</comment>
<comment type="subcellular location">
    <subcellularLocation>
        <location evidence="2">Membrane</location>
    </subcellularLocation>
</comment>
<dbReference type="Pfam" id="PF02518">
    <property type="entry name" value="HATPase_c"/>
    <property type="match status" value="1"/>
</dbReference>
<evidence type="ECO:0000256" key="6">
    <source>
        <dbReference type="ARBA" id="ARBA00022679"/>
    </source>
</evidence>
<accession>A0AA96WTS8</accession>
<dbReference type="GO" id="GO:0005524">
    <property type="term" value="F:ATP binding"/>
    <property type="evidence" value="ECO:0007669"/>
    <property type="project" value="UniProtKB-KW"/>
</dbReference>
<dbReference type="Gene3D" id="1.10.287.130">
    <property type="match status" value="1"/>
</dbReference>
<dbReference type="InterPro" id="IPR036097">
    <property type="entry name" value="HisK_dim/P_sf"/>
</dbReference>
<proteinExistence type="inferred from homology"/>
<evidence type="ECO:0000256" key="3">
    <source>
        <dbReference type="ARBA" id="ARBA00006402"/>
    </source>
</evidence>
<dbReference type="SUPFAM" id="SSF52172">
    <property type="entry name" value="CheY-like"/>
    <property type="match status" value="1"/>
</dbReference>